<evidence type="ECO:0000313" key="1">
    <source>
        <dbReference type="EMBL" id="GME73106.1"/>
    </source>
</evidence>
<organism evidence="1 2">
    <name type="scientific">Ambrosiozyma monospora</name>
    <name type="common">Yeast</name>
    <name type="synonym">Endomycopsis monosporus</name>
    <dbReference type="NCBI Taxonomy" id="43982"/>
    <lineage>
        <taxon>Eukaryota</taxon>
        <taxon>Fungi</taxon>
        <taxon>Dikarya</taxon>
        <taxon>Ascomycota</taxon>
        <taxon>Saccharomycotina</taxon>
        <taxon>Pichiomycetes</taxon>
        <taxon>Pichiales</taxon>
        <taxon>Pichiaceae</taxon>
        <taxon>Ambrosiozyma</taxon>
    </lineage>
</organism>
<sequence length="100" mass="11077">MQKPDDAAVIVDQNLDEVVLGKSETLKYHIDQSVKKNINESRIKVGMVRVISVYVPTTVKKKKLFLEQLTLALDTIGGDEELIIGGDFNCVDDNERDASG</sequence>
<accession>A0ACB5SU61</accession>
<dbReference type="EMBL" id="BSXS01000594">
    <property type="protein sequence ID" value="GME73106.1"/>
    <property type="molecule type" value="Genomic_DNA"/>
</dbReference>
<reference evidence="1" key="1">
    <citation type="submission" date="2023-04" db="EMBL/GenBank/DDBJ databases">
        <title>Ambrosiozyma monospora NBRC 10751.</title>
        <authorList>
            <person name="Ichikawa N."/>
            <person name="Sato H."/>
            <person name="Tonouchi N."/>
        </authorList>
    </citation>
    <scope>NUCLEOTIDE SEQUENCE</scope>
    <source>
        <strain evidence="1">NBRC 10751</strain>
    </source>
</reference>
<proteinExistence type="predicted"/>
<protein>
    <submittedName>
        <fullName evidence="1">Unnamed protein product</fullName>
    </submittedName>
</protein>
<keyword evidence="2" id="KW-1185">Reference proteome</keyword>
<name>A0ACB5SU61_AMBMO</name>
<dbReference type="Proteomes" id="UP001165064">
    <property type="component" value="Unassembled WGS sequence"/>
</dbReference>
<comment type="caution">
    <text evidence="1">The sequence shown here is derived from an EMBL/GenBank/DDBJ whole genome shotgun (WGS) entry which is preliminary data.</text>
</comment>
<gene>
    <name evidence="1" type="ORF">Amon02_000126200</name>
</gene>
<evidence type="ECO:0000313" key="2">
    <source>
        <dbReference type="Proteomes" id="UP001165064"/>
    </source>
</evidence>